<dbReference type="AlphaFoldDB" id="A0ABD2ZNA1"/>
<dbReference type="EMBL" id="JBJUIK010000008">
    <property type="protein sequence ID" value="KAL3520917.1"/>
    <property type="molecule type" value="Genomic_DNA"/>
</dbReference>
<evidence type="ECO:0000313" key="7">
    <source>
        <dbReference type="EMBL" id="KAL3520917.1"/>
    </source>
</evidence>
<comment type="function">
    <text evidence="5">Putative FAD-dependent oxidoreductase.</text>
</comment>
<keyword evidence="3" id="KW-0274">FAD</keyword>
<evidence type="ECO:0000313" key="8">
    <source>
        <dbReference type="Proteomes" id="UP001630127"/>
    </source>
</evidence>
<dbReference type="InterPro" id="IPR036188">
    <property type="entry name" value="FAD/NAD-bd_sf"/>
</dbReference>
<evidence type="ECO:0000256" key="3">
    <source>
        <dbReference type="ARBA" id="ARBA00022827"/>
    </source>
</evidence>
<dbReference type="PRINTS" id="PR00368">
    <property type="entry name" value="FADPNR"/>
</dbReference>
<evidence type="ECO:0000256" key="5">
    <source>
        <dbReference type="ARBA" id="ARBA00057036"/>
    </source>
</evidence>
<dbReference type="Pfam" id="PF07992">
    <property type="entry name" value="Pyr_redox_2"/>
    <property type="match status" value="1"/>
</dbReference>
<keyword evidence="2" id="KW-0285">Flavoprotein</keyword>
<comment type="similarity">
    <text evidence="1">Belongs to the FAD-dependent oxidoreductase family.</text>
</comment>
<dbReference type="GO" id="GO:0016491">
    <property type="term" value="F:oxidoreductase activity"/>
    <property type="evidence" value="ECO:0007669"/>
    <property type="project" value="UniProtKB-KW"/>
</dbReference>
<name>A0ABD2ZNA1_9GENT</name>
<evidence type="ECO:0000256" key="4">
    <source>
        <dbReference type="ARBA" id="ARBA00023002"/>
    </source>
</evidence>
<dbReference type="FunFam" id="3.50.50.100:FF:000006">
    <property type="entry name" value="apoptosis-inducing factor 2"/>
    <property type="match status" value="1"/>
</dbReference>
<comment type="caution">
    <text evidence="7">The sequence shown here is derived from an EMBL/GenBank/DDBJ whole genome shotgun (WGS) entry which is preliminary data.</text>
</comment>
<gene>
    <name evidence="7" type="ORF">ACH5RR_019066</name>
</gene>
<reference evidence="7 8" key="1">
    <citation type="submission" date="2024-11" db="EMBL/GenBank/DDBJ databases">
        <title>A near-complete genome assembly of Cinchona calisaya.</title>
        <authorList>
            <person name="Lian D.C."/>
            <person name="Zhao X.W."/>
            <person name="Wei L."/>
        </authorList>
    </citation>
    <scope>NUCLEOTIDE SEQUENCE [LARGE SCALE GENOMIC DNA]</scope>
    <source>
        <tissue evidence="7">Nenye</tissue>
    </source>
</reference>
<dbReference type="Proteomes" id="UP001630127">
    <property type="component" value="Unassembled WGS sequence"/>
</dbReference>
<dbReference type="PANTHER" id="PTHR43735">
    <property type="entry name" value="APOPTOSIS-INDUCING FACTOR 1"/>
    <property type="match status" value="1"/>
</dbReference>
<dbReference type="InterPro" id="IPR023753">
    <property type="entry name" value="FAD/NAD-binding_dom"/>
</dbReference>
<dbReference type="PANTHER" id="PTHR43735:SF3">
    <property type="entry name" value="FERROPTOSIS SUPPRESSOR PROTEIN 1"/>
    <property type="match status" value="1"/>
</dbReference>
<proteinExistence type="inferred from homology"/>
<sequence length="364" mass="39167">MGSSEDLAMEKKRVVVIGGGVAGSLAARTLQNYADVYLIDAKDYFEITWASLRSMVEPSFATRSLISHAEYLPNAHIIMTAAVDLTDNEVMTAEGRIVAYDYLVIATGHMDDGPCTKTEKLSYYQAEHEKIKSSNSILIVGGGPTGVELAGEIAVDFPDKKVTLVHRGSRLLEFIGKKAGKKALDWLVSKNVEVILGQSVNLNDTSDGVYQTSAGETIKADCHFLCVGKQISSTWITKTILGESVDVHGKLMVDANLRVKGRKNVFGIGDITDIAELKQGYLAQQHALIAAKNVKLLILGGNENKLATYKPASSALAIVSLGRREGVAQISCITTIGRLPGKIKSGDLFVGRTRKQLGLSSDVK</sequence>
<dbReference type="SUPFAM" id="SSF51905">
    <property type="entry name" value="FAD/NAD(P)-binding domain"/>
    <property type="match status" value="1"/>
</dbReference>
<protein>
    <recommendedName>
        <fullName evidence="6">FAD/NAD(P)-binding domain-containing protein</fullName>
    </recommendedName>
</protein>
<feature type="domain" description="FAD/NAD(P)-binding" evidence="6">
    <location>
        <begin position="13"/>
        <end position="285"/>
    </location>
</feature>
<accession>A0ABD2ZNA1</accession>
<keyword evidence="8" id="KW-1185">Reference proteome</keyword>
<organism evidence="7 8">
    <name type="scientific">Cinchona calisaya</name>
    <dbReference type="NCBI Taxonomy" id="153742"/>
    <lineage>
        <taxon>Eukaryota</taxon>
        <taxon>Viridiplantae</taxon>
        <taxon>Streptophyta</taxon>
        <taxon>Embryophyta</taxon>
        <taxon>Tracheophyta</taxon>
        <taxon>Spermatophyta</taxon>
        <taxon>Magnoliopsida</taxon>
        <taxon>eudicotyledons</taxon>
        <taxon>Gunneridae</taxon>
        <taxon>Pentapetalae</taxon>
        <taxon>asterids</taxon>
        <taxon>lamiids</taxon>
        <taxon>Gentianales</taxon>
        <taxon>Rubiaceae</taxon>
        <taxon>Cinchonoideae</taxon>
        <taxon>Cinchoneae</taxon>
        <taxon>Cinchona</taxon>
    </lineage>
</organism>
<keyword evidence="4" id="KW-0560">Oxidoreductase</keyword>
<evidence type="ECO:0000256" key="1">
    <source>
        <dbReference type="ARBA" id="ARBA00006442"/>
    </source>
</evidence>
<evidence type="ECO:0000256" key="2">
    <source>
        <dbReference type="ARBA" id="ARBA00022630"/>
    </source>
</evidence>
<dbReference type="Gene3D" id="3.50.50.100">
    <property type="match status" value="1"/>
</dbReference>
<evidence type="ECO:0000259" key="6">
    <source>
        <dbReference type="Pfam" id="PF07992"/>
    </source>
</evidence>